<feature type="compositionally biased region" description="Basic and acidic residues" evidence="1">
    <location>
        <begin position="292"/>
        <end position="304"/>
    </location>
</feature>
<dbReference type="EMBL" id="QUTA01005025">
    <property type="protein sequence ID" value="RHY17494.1"/>
    <property type="molecule type" value="Genomic_DNA"/>
</dbReference>
<feature type="chain" id="PRO_5036074346" evidence="3">
    <location>
        <begin position="23"/>
        <end position="312"/>
    </location>
</feature>
<evidence type="ECO:0000313" key="5">
    <source>
        <dbReference type="EMBL" id="RHY39047.1"/>
    </source>
</evidence>
<dbReference type="EMBL" id="QUTE01016920">
    <property type="protein sequence ID" value="RHY95174.1"/>
    <property type="molecule type" value="Genomic_DNA"/>
</dbReference>
<dbReference type="EMBL" id="QUTB01010753">
    <property type="protein sequence ID" value="RHY39047.1"/>
    <property type="molecule type" value="Genomic_DNA"/>
</dbReference>
<name>A0A397BF86_APHAT</name>
<keyword evidence="2" id="KW-1133">Transmembrane helix</keyword>
<dbReference type="Proteomes" id="UP000266196">
    <property type="component" value="Unassembled WGS sequence"/>
</dbReference>
<keyword evidence="2" id="KW-0472">Membrane</keyword>
<dbReference type="Proteomes" id="UP000283543">
    <property type="component" value="Unassembled WGS sequence"/>
</dbReference>
<evidence type="ECO:0000256" key="1">
    <source>
        <dbReference type="SAM" id="MobiDB-lite"/>
    </source>
</evidence>
<keyword evidence="3" id="KW-0732">Signal</keyword>
<evidence type="ECO:0000313" key="4">
    <source>
        <dbReference type="EMBL" id="RHY17494.1"/>
    </source>
</evidence>
<sequence>MCQIWRTLVAVAAIASTTKVEGTSAARTAPIKHDTPLTYVAVAPTDPFVEMTAALFVDDYQTKLDFHFATIHANRVVSAEVAKHNGDNAGDTYRVNLFLALHFDSPHFGGPKYHTVASADYTCTNDTTTDDLCTPDAFLENPRTVHTLDTIPNLVKDTLNSVSSNITVLFEQMAIHFTAYETQALTTHTPNALMHYVAFAIHDQPVPCRASLYYDGTRTHVLHYNTDCLTATYDSAMLRTAERDGIPLMFKVVGTVAGVAAVLAVLGMFLVRRAGKTPPKAYTPVRLQKEPADYSPKAEIRDPSKSYSSMAV</sequence>
<dbReference type="Proteomes" id="UP000266239">
    <property type="component" value="Unassembled WGS sequence"/>
</dbReference>
<evidence type="ECO:0000256" key="3">
    <source>
        <dbReference type="SAM" id="SignalP"/>
    </source>
</evidence>
<feature type="transmembrane region" description="Helical" evidence="2">
    <location>
        <begin position="248"/>
        <end position="271"/>
    </location>
</feature>
<dbReference type="AlphaFoldDB" id="A0A397BF86"/>
<reference evidence="7 8" key="1">
    <citation type="submission" date="2018-08" db="EMBL/GenBank/DDBJ databases">
        <title>Aphanomyces genome sequencing and annotation.</title>
        <authorList>
            <person name="Minardi D."/>
            <person name="Oidtmann B."/>
            <person name="Van Der Giezen M."/>
            <person name="Studholme D.J."/>
        </authorList>
    </citation>
    <scope>NUCLEOTIDE SEQUENCE [LARGE SCALE GENOMIC DNA]</scope>
    <source>
        <strain evidence="6 7">197901</strain>
        <strain evidence="5 9">Si</strain>
        <strain evidence="4 8">Yx</strain>
    </source>
</reference>
<dbReference type="VEuPathDB" id="FungiDB:H257_05927"/>
<evidence type="ECO:0000313" key="7">
    <source>
        <dbReference type="Proteomes" id="UP000266196"/>
    </source>
</evidence>
<evidence type="ECO:0000313" key="8">
    <source>
        <dbReference type="Proteomes" id="UP000266239"/>
    </source>
</evidence>
<gene>
    <name evidence="4" type="ORF">DYB25_010587</name>
    <name evidence="6" type="ORF">DYB31_009827</name>
    <name evidence="5" type="ORF">DYB34_001935</name>
</gene>
<proteinExistence type="predicted"/>
<evidence type="ECO:0000256" key="2">
    <source>
        <dbReference type="SAM" id="Phobius"/>
    </source>
</evidence>
<evidence type="ECO:0000313" key="6">
    <source>
        <dbReference type="EMBL" id="RHY95174.1"/>
    </source>
</evidence>
<evidence type="ECO:0000313" key="9">
    <source>
        <dbReference type="Proteomes" id="UP000283543"/>
    </source>
</evidence>
<feature type="signal peptide" evidence="3">
    <location>
        <begin position="1"/>
        <end position="22"/>
    </location>
</feature>
<comment type="caution">
    <text evidence="4">The sequence shown here is derived from an EMBL/GenBank/DDBJ whole genome shotgun (WGS) entry which is preliminary data.</text>
</comment>
<organism evidence="4 8">
    <name type="scientific">Aphanomyces astaci</name>
    <name type="common">Crayfish plague agent</name>
    <dbReference type="NCBI Taxonomy" id="112090"/>
    <lineage>
        <taxon>Eukaryota</taxon>
        <taxon>Sar</taxon>
        <taxon>Stramenopiles</taxon>
        <taxon>Oomycota</taxon>
        <taxon>Saprolegniomycetes</taxon>
        <taxon>Saprolegniales</taxon>
        <taxon>Verrucalvaceae</taxon>
        <taxon>Aphanomyces</taxon>
    </lineage>
</organism>
<protein>
    <submittedName>
        <fullName evidence="4">Uncharacterized protein</fullName>
    </submittedName>
</protein>
<keyword evidence="2" id="KW-0812">Transmembrane</keyword>
<feature type="region of interest" description="Disordered" evidence="1">
    <location>
        <begin position="292"/>
        <end position="312"/>
    </location>
</feature>
<accession>A0A397BF86</accession>